<feature type="transmembrane region" description="Helical" evidence="5">
    <location>
        <begin position="116"/>
        <end position="138"/>
    </location>
</feature>
<reference evidence="7" key="2">
    <citation type="submission" date="2020-04" db="EMBL/GenBank/DDBJ databases">
        <authorList>
            <consortium name="NCBI Genome Project"/>
        </authorList>
    </citation>
    <scope>NUCLEOTIDE SEQUENCE</scope>
    <source>
        <strain evidence="7">CBS 342.82</strain>
    </source>
</reference>
<dbReference type="PANTHER" id="PTHR19317">
    <property type="entry name" value="PRENYLATED RAB ACCEPTOR 1-RELATED"/>
    <property type="match status" value="1"/>
</dbReference>
<dbReference type="GeneID" id="54365313"/>
<dbReference type="OrthoDB" id="63113at2759"/>
<keyword evidence="2 5" id="KW-0812">Transmembrane</keyword>
<keyword evidence="6" id="KW-1185">Reference proteome</keyword>
<dbReference type="AlphaFoldDB" id="A0A6J3M8G7"/>
<evidence type="ECO:0000256" key="4">
    <source>
        <dbReference type="ARBA" id="ARBA00023136"/>
    </source>
</evidence>
<dbReference type="RefSeq" id="XP_033461387.1">
    <property type="nucleotide sequence ID" value="XM_033607513.1"/>
</dbReference>
<reference evidence="7" key="1">
    <citation type="submission" date="2020-01" db="EMBL/GenBank/DDBJ databases">
        <authorList>
            <consortium name="DOE Joint Genome Institute"/>
            <person name="Haridas S."/>
            <person name="Albert R."/>
            <person name="Binder M."/>
            <person name="Bloem J."/>
            <person name="Labutti K."/>
            <person name="Salamov A."/>
            <person name="Andreopoulos B."/>
            <person name="Baker S.E."/>
            <person name="Barry K."/>
            <person name="Bills G."/>
            <person name="Bluhm B.H."/>
            <person name="Cannon C."/>
            <person name="Castanera R."/>
            <person name="Culley D.E."/>
            <person name="Daum C."/>
            <person name="Ezra D."/>
            <person name="Gonzalez J.B."/>
            <person name="Henrissat B."/>
            <person name="Kuo A."/>
            <person name="Liang C."/>
            <person name="Lipzen A."/>
            <person name="Lutzoni F."/>
            <person name="Magnuson J."/>
            <person name="Mondo S."/>
            <person name="Nolan M."/>
            <person name="Ohm R."/>
            <person name="Pangilinan J."/>
            <person name="Park H.-J."/>
            <person name="Ramirez L."/>
            <person name="Alfaro M."/>
            <person name="Sun H."/>
            <person name="Tritt A."/>
            <person name="Yoshinaga Y."/>
            <person name="Zwiers L.-H."/>
            <person name="Turgeon B.G."/>
            <person name="Goodwin S.B."/>
            <person name="Spatafora J.W."/>
            <person name="Crous P.W."/>
            <person name="Grigoriev I.V."/>
        </authorList>
    </citation>
    <scope>NUCLEOTIDE SEQUENCE</scope>
    <source>
        <strain evidence="7">CBS 342.82</strain>
    </source>
</reference>
<evidence type="ECO:0000256" key="2">
    <source>
        <dbReference type="ARBA" id="ARBA00022692"/>
    </source>
</evidence>
<dbReference type="GO" id="GO:0016020">
    <property type="term" value="C:membrane"/>
    <property type="evidence" value="ECO:0007669"/>
    <property type="project" value="UniProtKB-SubCell"/>
</dbReference>
<dbReference type="Proteomes" id="UP000504637">
    <property type="component" value="Unplaced"/>
</dbReference>
<keyword evidence="4 5" id="KW-0472">Membrane</keyword>
<comment type="similarity">
    <text evidence="5">Belongs to the PRA1 family.</text>
</comment>
<reference evidence="7" key="3">
    <citation type="submission" date="2025-08" db="UniProtKB">
        <authorList>
            <consortium name="RefSeq"/>
        </authorList>
    </citation>
    <scope>IDENTIFICATION</scope>
    <source>
        <strain evidence="7">CBS 342.82</strain>
    </source>
</reference>
<evidence type="ECO:0000256" key="5">
    <source>
        <dbReference type="RuleBase" id="RU363107"/>
    </source>
</evidence>
<sequence>MARINIPLDALTSRLNLSSRFDSVRSQSIAQRFAGLKPVTEFFDVKRISKPKDFGEIQSRVNYNLSYFSSNYAAVIAMLGIWGLLTNLTLLFVLVFVVVGVFAIGKLEGRDLDVGFARATTTQLWTGLVVIAVPVFFWSGPFGYVLWLTGASAVTILGHASLMEKDVAASFSEEAV</sequence>
<protein>
    <recommendedName>
        <fullName evidence="5">PRA1 family protein</fullName>
    </recommendedName>
</protein>
<dbReference type="PANTHER" id="PTHR19317:SF0">
    <property type="entry name" value="PRENYLATED RAB ACCEPTOR PROTEIN 1"/>
    <property type="match status" value="1"/>
</dbReference>
<evidence type="ECO:0000256" key="1">
    <source>
        <dbReference type="ARBA" id="ARBA00004141"/>
    </source>
</evidence>
<dbReference type="InterPro" id="IPR004895">
    <property type="entry name" value="Prenylated_rab_accept_PRA1"/>
</dbReference>
<evidence type="ECO:0000313" key="7">
    <source>
        <dbReference type="RefSeq" id="XP_033461387.1"/>
    </source>
</evidence>
<keyword evidence="3 5" id="KW-1133">Transmembrane helix</keyword>
<evidence type="ECO:0000313" key="6">
    <source>
        <dbReference type="Proteomes" id="UP000504637"/>
    </source>
</evidence>
<accession>A0A6J3M8G7</accession>
<feature type="transmembrane region" description="Helical" evidence="5">
    <location>
        <begin position="72"/>
        <end position="104"/>
    </location>
</feature>
<evidence type="ECO:0000256" key="3">
    <source>
        <dbReference type="ARBA" id="ARBA00022989"/>
    </source>
</evidence>
<proteinExistence type="inferred from homology"/>
<comment type="subcellular location">
    <subcellularLocation>
        <location evidence="1 5">Membrane</location>
        <topology evidence="1 5">Multi-pass membrane protein</topology>
    </subcellularLocation>
</comment>
<organism evidence="7">
    <name type="scientific">Dissoconium aciculare CBS 342.82</name>
    <dbReference type="NCBI Taxonomy" id="1314786"/>
    <lineage>
        <taxon>Eukaryota</taxon>
        <taxon>Fungi</taxon>
        <taxon>Dikarya</taxon>
        <taxon>Ascomycota</taxon>
        <taxon>Pezizomycotina</taxon>
        <taxon>Dothideomycetes</taxon>
        <taxon>Dothideomycetidae</taxon>
        <taxon>Mycosphaerellales</taxon>
        <taxon>Dissoconiaceae</taxon>
        <taxon>Dissoconium</taxon>
    </lineage>
</organism>
<name>A0A6J3M8G7_9PEZI</name>
<dbReference type="GO" id="GO:0005794">
    <property type="term" value="C:Golgi apparatus"/>
    <property type="evidence" value="ECO:0007669"/>
    <property type="project" value="TreeGrafter"/>
</dbReference>
<gene>
    <name evidence="7" type="ORF">K489DRAFT_408735</name>
</gene>
<dbReference type="Pfam" id="PF03208">
    <property type="entry name" value="PRA1"/>
    <property type="match status" value="1"/>
</dbReference>